<dbReference type="EMBL" id="PGTD01000010">
    <property type="protein sequence ID" value="PJE31346.1"/>
    <property type="molecule type" value="Genomic_DNA"/>
</dbReference>
<accession>A0A285JD52</accession>
<keyword evidence="4" id="KW-1185">Reference proteome</keyword>
<name>A0A285JD52_9RHOB</name>
<dbReference type="AlphaFoldDB" id="A0A285JD52"/>
<evidence type="ECO:0000313" key="1">
    <source>
        <dbReference type="EMBL" id="PJE31346.1"/>
    </source>
</evidence>
<sequence length="177" mass="19209">MAKTGRPARNDAAALEAIADYIYDNPAVTATEAFRVVVIDFTGEHSPDAARKRIVTKFNKHRAAHMRAAEDRKKPRVVMRAAGRGAVPMSATARLLEEIYRPTSATARLLAELDQMNSPISRTLADLGNPVSMISRTLADLGDPGSSISRTLADLANPGSSISQLLSEIDQINLRNW</sequence>
<dbReference type="EMBL" id="OBEA01000007">
    <property type="protein sequence ID" value="SNY58198.1"/>
    <property type="molecule type" value="Genomic_DNA"/>
</dbReference>
<evidence type="ECO:0000313" key="4">
    <source>
        <dbReference type="Proteomes" id="UP000231702"/>
    </source>
</evidence>
<dbReference type="RefSeq" id="WP_097147223.1">
    <property type="nucleotide sequence ID" value="NZ_OBEA01000007.1"/>
</dbReference>
<reference evidence="2 3" key="1">
    <citation type="submission" date="2017-09" db="EMBL/GenBank/DDBJ databases">
        <authorList>
            <person name="Ehlers B."/>
            <person name="Leendertz F.H."/>
        </authorList>
    </citation>
    <scope>NUCLEOTIDE SEQUENCE [LARGE SCALE GENOMIC DNA]</scope>
    <source>
        <strain evidence="2 3">CGMCC 1.12662</strain>
    </source>
</reference>
<evidence type="ECO:0000313" key="2">
    <source>
        <dbReference type="EMBL" id="SNY58198.1"/>
    </source>
</evidence>
<reference evidence="1 4" key="2">
    <citation type="journal article" date="2018" name="Int. J. Syst. Evol. Microbiol.">
        <title>Pseudooceanicola lipolyticus sp. nov., a marine alphaproteobacterium, reclassification of Oceanicola flagellatus as Pseudooceanicola flagellatus comb. nov. and emended description of the genus Pseudooceanicola.</title>
        <authorList>
            <person name="Huang M.-M."/>
            <person name="Guo L.-L."/>
            <person name="Wu Y.-H."/>
            <person name="Lai Q.-L."/>
            <person name="Shao Z.-Z."/>
            <person name="Wang C.-S."/>
            <person name="Wu M."/>
            <person name="Xu X.-W."/>
        </authorList>
    </citation>
    <scope>NUCLEOTIDE SEQUENCE [LARGE SCALE GENOMIC DNA]</scope>
    <source>
        <strain evidence="1 4">Ar-45</strain>
    </source>
</reference>
<evidence type="ECO:0000313" key="3">
    <source>
        <dbReference type="Proteomes" id="UP000231655"/>
    </source>
</evidence>
<dbReference type="Proteomes" id="UP000231702">
    <property type="component" value="Unassembled WGS sequence"/>
</dbReference>
<dbReference type="Proteomes" id="UP000231655">
    <property type="component" value="Unassembled WGS sequence"/>
</dbReference>
<proteinExistence type="predicted"/>
<protein>
    <submittedName>
        <fullName evidence="2">Uncharacterized protein</fullName>
    </submittedName>
</protein>
<gene>
    <name evidence="1" type="ORF">CVM39_03825</name>
    <name evidence="2" type="ORF">SAMN06297129_3541</name>
</gene>
<organism evidence="2 3">
    <name type="scientific">Pseudooceanicola antarcticus</name>
    <dbReference type="NCBI Taxonomy" id="1247613"/>
    <lineage>
        <taxon>Bacteria</taxon>
        <taxon>Pseudomonadati</taxon>
        <taxon>Pseudomonadota</taxon>
        <taxon>Alphaproteobacteria</taxon>
        <taxon>Rhodobacterales</taxon>
        <taxon>Paracoccaceae</taxon>
        <taxon>Pseudooceanicola</taxon>
    </lineage>
</organism>